<feature type="compositionally biased region" description="Basic residues" evidence="2">
    <location>
        <begin position="27"/>
        <end position="41"/>
    </location>
</feature>
<name>A0A1Y3B679_EURMA</name>
<dbReference type="PANTHER" id="PTHR12877:SF15">
    <property type="entry name" value="RHO GUANINE NUCLEOTIDE EXCHANGE FACTOR 17"/>
    <property type="match status" value="1"/>
</dbReference>
<keyword evidence="1" id="KW-0344">Guanine-nucleotide releasing factor</keyword>
<dbReference type="Gene3D" id="1.20.900.10">
    <property type="entry name" value="Dbl homology (DH) domain"/>
    <property type="match status" value="1"/>
</dbReference>
<dbReference type="PROSITE" id="PS50010">
    <property type="entry name" value="DH_2"/>
    <property type="match status" value="1"/>
</dbReference>
<dbReference type="EMBL" id="MUJZ01041870">
    <property type="protein sequence ID" value="OTF75468.1"/>
    <property type="molecule type" value="Genomic_DNA"/>
</dbReference>
<dbReference type="SUPFAM" id="SSF48065">
    <property type="entry name" value="DBL homology domain (DH-domain)"/>
    <property type="match status" value="1"/>
</dbReference>
<feature type="region of interest" description="Disordered" evidence="2">
    <location>
        <begin position="27"/>
        <end position="73"/>
    </location>
</feature>
<dbReference type="GO" id="GO:0005085">
    <property type="term" value="F:guanyl-nucleotide exchange factor activity"/>
    <property type="evidence" value="ECO:0007669"/>
    <property type="project" value="UniProtKB-KW"/>
</dbReference>
<dbReference type="Pfam" id="PF00621">
    <property type="entry name" value="RhoGEF"/>
    <property type="match status" value="1"/>
</dbReference>
<keyword evidence="5" id="KW-1185">Reference proteome</keyword>
<dbReference type="PANTHER" id="PTHR12877">
    <property type="entry name" value="RHO GUANINE NUCLEOTIDE EXCHANGE FACTOR"/>
    <property type="match status" value="1"/>
</dbReference>
<proteinExistence type="predicted"/>
<dbReference type="GO" id="GO:0030036">
    <property type="term" value="P:actin cytoskeleton organization"/>
    <property type="evidence" value="ECO:0007669"/>
    <property type="project" value="TreeGrafter"/>
</dbReference>
<evidence type="ECO:0000256" key="2">
    <source>
        <dbReference type="SAM" id="MobiDB-lite"/>
    </source>
</evidence>
<organism evidence="4 5">
    <name type="scientific">Euroglyphus maynei</name>
    <name type="common">Mayne's house dust mite</name>
    <dbReference type="NCBI Taxonomy" id="6958"/>
    <lineage>
        <taxon>Eukaryota</taxon>
        <taxon>Metazoa</taxon>
        <taxon>Ecdysozoa</taxon>
        <taxon>Arthropoda</taxon>
        <taxon>Chelicerata</taxon>
        <taxon>Arachnida</taxon>
        <taxon>Acari</taxon>
        <taxon>Acariformes</taxon>
        <taxon>Sarcoptiformes</taxon>
        <taxon>Astigmata</taxon>
        <taxon>Psoroptidia</taxon>
        <taxon>Analgoidea</taxon>
        <taxon>Pyroglyphidae</taxon>
        <taxon>Pyroglyphinae</taxon>
        <taxon>Euroglyphus</taxon>
    </lineage>
</organism>
<evidence type="ECO:0000259" key="3">
    <source>
        <dbReference type="PROSITE" id="PS50010"/>
    </source>
</evidence>
<feature type="domain" description="DH" evidence="3">
    <location>
        <begin position="82"/>
        <end position="137"/>
    </location>
</feature>
<protein>
    <recommendedName>
        <fullName evidence="3">DH domain-containing protein</fullName>
    </recommendedName>
</protein>
<evidence type="ECO:0000256" key="1">
    <source>
        <dbReference type="ARBA" id="ARBA00022658"/>
    </source>
</evidence>
<dbReference type="OrthoDB" id="10409954at2759"/>
<accession>A0A1Y3B679</accession>
<comment type="caution">
    <text evidence="4">The sequence shown here is derived from an EMBL/GenBank/DDBJ whole genome shotgun (WGS) entry which is preliminary data.</text>
</comment>
<evidence type="ECO:0000313" key="4">
    <source>
        <dbReference type="EMBL" id="OTF75468.1"/>
    </source>
</evidence>
<evidence type="ECO:0000313" key="5">
    <source>
        <dbReference type="Proteomes" id="UP000194236"/>
    </source>
</evidence>
<sequence>MVENYFRIAFILKLIGEPRCTKNVFKNHHHHHHHHHQHRLSRANLERKSQQQHLSTDDITSTTNEKDTNNNNKIMKQNQYERMSFQDMIIFTIQRFPQYNLFLSRLIAITPKNHNDYESLQQAKEKLNLFLDRIGRPDQTTLNTPQKQRQQPQRPITIQIKDLPTLVDETQWICNQYPSDCLVYIFDNVLIRKHRKQQDIDGALFVLSDSLLLAERINNNRNKRRSFSHEYRLHQMVAIENLDLRCQCWQRNGLFFDQQQQPSSMDATIPNMELSGPIYNCPGCIDTLQLDVQKIYELQSLSTEIETLPIRRPIERTFNNYLLLIVKQLAEMKESLYRCTKDCSVDLFVIQSPTLDRNFSINNDFNGFNDEMDNGTNTDTNIMMMMATHQLRSTHYKCELHRKLPSSPDGGVLHLIMLKNVVILNCLSVGYGN</sequence>
<gene>
    <name evidence="4" type="ORF">BLA29_005208</name>
</gene>
<reference evidence="4 5" key="1">
    <citation type="submission" date="2017-03" db="EMBL/GenBank/DDBJ databases">
        <title>Genome Survey of Euroglyphus maynei.</title>
        <authorList>
            <person name="Arlian L.G."/>
            <person name="Morgan M.S."/>
            <person name="Rider S.D."/>
        </authorList>
    </citation>
    <scope>NUCLEOTIDE SEQUENCE [LARGE SCALE GENOMIC DNA]</scope>
    <source>
        <strain evidence="4">Arlian Lab</strain>
        <tissue evidence="4">Whole body</tissue>
    </source>
</reference>
<dbReference type="Proteomes" id="UP000194236">
    <property type="component" value="Unassembled WGS sequence"/>
</dbReference>
<dbReference type="InterPro" id="IPR035899">
    <property type="entry name" value="DBL_dom_sf"/>
</dbReference>
<dbReference type="InterPro" id="IPR039919">
    <property type="entry name" value="ARHGEF10/ARHGEF17"/>
</dbReference>
<dbReference type="AlphaFoldDB" id="A0A1Y3B679"/>
<dbReference type="InterPro" id="IPR000219">
    <property type="entry name" value="DH_dom"/>
</dbReference>